<dbReference type="eggNOG" id="ENOG5032S35">
    <property type="taxonomic scope" value="Bacteria"/>
</dbReference>
<sequence length="73" mass="8883">MLKTIPYFLEEIKSEARQLVDQGLLERQQPLYMLCRYIAPREWICVELELEKNDYLLRDKIGDLLAHEEWEED</sequence>
<gene>
    <name evidence="1" type="ordered locus">Sta7437_2493</name>
</gene>
<dbReference type="InterPro" id="IPR025477">
    <property type="entry name" value="DUF4327"/>
</dbReference>
<proteinExistence type="predicted"/>
<dbReference type="OrthoDB" id="582639at2"/>
<dbReference type="AlphaFoldDB" id="K9XVC3"/>
<keyword evidence="2" id="KW-1185">Reference proteome</keyword>
<dbReference type="Proteomes" id="UP000010473">
    <property type="component" value="Chromosome"/>
</dbReference>
<organism evidence="1 2">
    <name type="scientific">Stanieria cyanosphaera (strain ATCC 29371 / PCC 7437)</name>
    <dbReference type="NCBI Taxonomy" id="111780"/>
    <lineage>
        <taxon>Bacteria</taxon>
        <taxon>Bacillati</taxon>
        <taxon>Cyanobacteriota</taxon>
        <taxon>Cyanophyceae</taxon>
        <taxon>Pleurocapsales</taxon>
        <taxon>Dermocarpellaceae</taxon>
        <taxon>Stanieria</taxon>
    </lineage>
</organism>
<dbReference type="KEGG" id="scs:Sta7437_2493"/>
<dbReference type="STRING" id="111780.Sta7437_2493"/>
<protein>
    <recommendedName>
        <fullName evidence="3">DUF4327 domain-containing protein</fullName>
    </recommendedName>
</protein>
<accession>K9XVC3</accession>
<reference evidence="2" key="1">
    <citation type="journal article" date="2013" name="Proc. Natl. Acad. Sci. U.S.A.">
        <title>Improving the coverage of the cyanobacterial phylum using diversity-driven genome sequencing.</title>
        <authorList>
            <person name="Shih P.M."/>
            <person name="Wu D."/>
            <person name="Latifi A."/>
            <person name="Axen S.D."/>
            <person name="Fewer D.P."/>
            <person name="Talla E."/>
            <person name="Calteau A."/>
            <person name="Cai F."/>
            <person name="Tandeau de Marsac N."/>
            <person name="Rippka R."/>
            <person name="Herdman M."/>
            <person name="Sivonen K."/>
            <person name="Coursin T."/>
            <person name="Laurent T."/>
            <person name="Goodwin L."/>
            <person name="Nolan M."/>
            <person name="Davenport K.W."/>
            <person name="Han C.S."/>
            <person name="Rubin E.M."/>
            <person name="Eisen J.A."/>
            <person name="Woyke T."/>
            <person name="Gugger M."/>
            <person name="Kerfeld C.A."/>
        </authorList>
    </citation>
    <scope>NUCLEOTIDE SEQUENCE [LARGE SCALE GENOMIC DNA]</scope>
    <source>
        <strain evidence="2">ATCC 29371 / PCC 7437</strain>
    </source>
</reference>
<dbReference type="Pfam" id="PF14217">
    <property type="entry name" value="DUF4327"/>
    <property type="match status" value="1"/>
</dbReference>
<name>K9XVC3_STAC7</name>
<dbReference type="RefSeq" id="WP_015193694.1">
    <property type="nucleotide sequence ID" value="NC_019748.1"/>
</dbReference>
<evidence type="ECO:0000313" key="1">
    <source>
        <dbReference type="EMBL" id="AFZ36026.1"/>
    </source>
</evidence>
<dbReference type="HOGENOM" id="CLU_186123_0_0_3"/>
<evidence type="ECO:0000313" key="2">
    <source>
        <dbReference type="Proteomes" id="UP000010473"/>
    </source>
</evidence>
<dbReference type="EMBL" id="CP003653">
    <property type="protein sequence ID" value="AFZ36026.1"/>
    <property type="molecule type" value="Genomic_DNA"/>
</dbReference>
<evidence type="ECO:0008006" key="3">
    <source>
        <dbReference type="Google" id="ProtNLM"/>
    </source>
</evidence>